<dbReference type="EMBL" id="SMAI01000001">
    <property type="protein sequence ID" value="TCT08090.1"/>
    <property type="molecule type" value="Genomic_DNA"/>
</dbReference>
<evidence type="ECO:0000259" key="2">
    <source>
        <dbReference type="Pfam" id="PF07486"/>
    </source>
</evidence>
<dbReference type="InterPro" id="IPR042047">
    <property type="entry name" value="SleB_dom1"/>
</dbReference>
<protein>
    <submittedName>
        <fullName evidence="3">Cell wall hydrolase</fullName>
    </submittedName>
</protein>
<dbReference type="Proteomes" id="UP000294664">
    <property type="component" value="Unassembled WGS sequence"/>
</dbReference>
<comment type="caution">
    <text evidence="3">The sequence shown here is derived from an EMBL/GenBank/DDBJ whole genome shotgun (WGS) entry which is preliminary data.</text>
</comment>
<feature type="chain" id="PRO_5020881920" evidence="1">
    <location>
        <begin position="26"/>
        <end position="402"/>
    </location>
</feature>
<feature type="domain" description="Cell wall hydrolase SleB" evidence="2">
    <location>
        <begin position="285"/>
        <end position="395"/>
    </location>
</feature>
<feature type="signal peptide" evidence="1">
    <location>
        <begin position="1"/>
        <end position="25"/>
    </location>
</feature>
<sequence length="402" mass="43963">MAVRHVGRWSAHLFAAWLLSGIAGAQSLPSDTILPADAFLPSDVFLSRAAADRAQPPLLGAPARALRVATLEWPYPDFALPAAGDEAAYAFPPPLVLSPALPPIADAELAEGDPPLIFGPSPATDLAYAELALDLVLALPGLDGAMDMAEGDPPAYGPDFAGADEAEPSVARHLRNEPTEAEIRLLVRLDPYATELFADEGPPLYHDPAIVFGFETERFPPLPFEYAALPATLTLVPLPLAAPSRRAGETEITGTNFAMRLGLEGPDRARAEKCLAEAIYFESRGEPKRGQIAVAQVVMNRVVSGFYPADVCRAVYQNAHRRNACQFTFACDYVKDVVREPDMWVQAKEIAAGMLDGQLWLESVGRATHYHAYWVRPSWVREMRKLDRIGVHTFYRPRRWDG</sequence>
<evidence type="ECO:0000256" key="1">
    <source>
        <dbReference type="SAM" id="SignalP"/>
    </source>
</evidence>
<dbReference type="RefSeq" id="WP_245504501.1">
    <property type="nucleotide sequence ID" value="NZ_SMAI01000001.1"/>
</dbReference>
<keyword evidence="1" id="KW-0732">Signal</keyword>
<proteinExistence type="predicted"/>
<dbReference type="AlphaFoldDB" id="A0A4R3M4D8"/>
<dbReference type="InterPro" id="IPR011105">
    <property type="entry name" value="Cell_wall_hydrolase_SleB"/>
</dbReference>
<accession>A0A4R3M4D8</accession>
<name>A0A4R3M4D8_9HYPH</name>
<dbReference type="Pfam" id="PF07486">
    <property type="entry name" value="Hydrolase_2"/>
    <property type="match status" value="1"/>
</dbReference>
<dbReference type="GO" id="GO:0016787">
    <property type="term" value="F:hydrolase activity"/>
    <property type="evidence" value="ECO:0007669"/>
    <property type="project" value="UniProtKB-KW"/>
</dbReference>
<gene>
    <name evidence="3" type="ORF">EDC64_101610</name>
</gene>
<keyword evidence="3" id="KW-0378">Hydrolase</keyword>
<keyword evidence="4" id="KW-1185">Reference proteome</keyword>
<reference evidence="3 4" key="1">
    <citation type="submission" date="2019-03" db="EMBL/GenBank/DDBJ databases">
        <title>Genomic Encyclopedia of Type Strains, Phase IV (KMG-IV): sequencing the most valuable type-strain genomes for metagenomic binning, comparative biology and taxonomic classification.</title>
        <authorList>
            <person name="Goeker M."/>
        </authorList>
    </citation>
    <scope>NUCLEOTIDE SEQUENCE [LARGE SCALE GENOMIC DNA]</scope>
    <source>
        <strain evidence="3 4">DSM 9035</strain>
    </source>
</reference>
<evidence type="ECO:0000313" key="3">
    <source>
        <dbReference type="EMBL" id="TCT08090.1"/>
    </source>
</evidence>
<evidence type="ECO:0000313" key="4">
    <source>
        <dbReference type="Proteomes" id="UP000294664"/>
    </source>
</evidence>
<dbReference type="Gene3D" id="1.10.10.2520">
    <property type="entry name" value="Cell wall hydrolase SleB, domain 1"/>
    <property type="match status" value="1"/>
</dbReference>
<organism evidence="3 4">
    <name type="scientific">Aquabacter spiritensis</name>
    <dbReference type="NCBI Taxonomy" id="933073"/>
    <lineage>
        <taxon>Bacteria</taxon>
        <taxon>Pseudomonadati</taxon>
        <taxon>Pseudomonadota</taxon>
        <taxon>Alphaproteobacteria</taxon>
        <taxon>Hyphomicrobiales</taxon>
        <taxon>Xanthobacteraceae</taxon>
        <taxon>Aquabacter</taxon>
    </lineage>
</organism>